<name>A0AAV7NUL0_PLEWA</name>
<feature type="region of interest" description="Disordered" evidence="1">
    <location>
        <begin position="1"/>
        <end position="30"/>
    </location>
</feature>
<comment type="caution">
    <text evidence="2">The sequence shown here is derived from an EMBL/GenBank/DDBJ whole genome shotgun (WGS) entry which is preliminary data.</text>
</comment>
<feature type="region of interest" description="Disordered" evidence="1">
    <location>
        <begin position="67"/>
        <end position="125"/>
    </location>
</feature>
<proteinExistence type="predicted"/>
<evidence type="ECO:0000313" key="3">
    <source>
        <dbReference type="Proteomes" id="UP001066276"/>
    </source>
</evidence>
<accession>A0AAV7NUL0</accession>
<feature type="compositionally biased region" description="Basic and acidic residues" evidence="1">
    <location>
        <begin position="81"/>
        <end position="92"/>
    </location>
</feature>
<protein>
    <submittedName>
        <fullName evidence="2">Uncharacterized protein</fullName>
    </submittedName>
</protein>
<evidence type="ECO:0000313" key="2">
    <source>
        <dbReference type="EMBL" id="KAJ1119126.1"/>
    </source>
</evidence>
<dbReference type="Proteomes" id="UP001066276">
    <property type="component" value="Chromosome 8"/>
</dbReference>
<evidence type="ECO:0000256" key="1">
    <source>
        <dbReference type="SAM" id="MobiDB-lite"/>
    </source>
</evidence>
<dbReference type="EMBL" id="JANPWB010000012">
    <property type="protein sequence ID" value="KAJ1119126.1"/>
    <property type="molecule type" value="Genomic_DNA"/>
</dbReference>
<organism evidence="2 3">
    <name type="scientific">Pleurodeles waltl</name>
    <name type="common">Iberian ribbed newt</name>
    <dbReference type="NCBI Taxonomy" id="8319"/>
    <lineage>
        <taxon>Eukaryota</taxon>
        <taxon>Metazoa</taxon>
        <taxon>Chordata</taxon>
        <taxon>Craniata</taxon>
        <taxon>Vertebrata</taxon>
        <taxon>Euteleostomi</taxon>
        <taxon>Amphibia</taxon>
        <taxon>Batrachia</taxon>
        <taxon>Caudata</taxon>
        <taxon>Salamandroidea</taxon>
        <taxon>Salamandridae</taxon>
        <taxon>Pleurodelinae</taxon>
        <taxon>Pleurodeles</taxon>
    </lineage>
</organism>
<dbReference type="AlphaFoldDB" id="A0AAV7NUL0"/>
<reference evidence="2" key="1">
    <citation type="journal article" date="2022" name="bioRxiv">
        <title>Sequencing and chromosome-scale assembly of the giantPleurodeles waltlgenome.</title>
        <authorList>
            <person name="Brown T."/>
            <person name="Elewa A."/>
            <person name="Iarovenko S."/>
            <person name="Subramanian E."/>
            <person name="Araus A.J."/>
            <person name="Petzold A."/>
            <person name="Susuki M."/>
            <person name="Suzuki K.-i.T."/>
            <person name="Hayashi T."/>
            <person name="Toyoda A."/>
            <person name="Oliveira C."/>
            <person name="Osipova E."/>
            <person name="Leigh N.D."/>
            <person name="Simon A."/>
            <person name="Yun M.H."/>
        </authorList>
    </citation>
    <scope>NUCLEOTIDE SEQUENCE</scope>
    <source>
        <strain evidence="2">20211129_DDA</strain>
        <tissue evidence="2">Liver</tissue>
    </source>
</reference>
<keyword evidence="3" id="KW-1185">Reference proteome</keyword>
<gene>
    <name evidence="2" type="ORF">NDU88_007312</name>
</gene>
<sequence>MECPGDASGSTFPHLLPAPNDISRRDDIQNKNIEETLRRRASGERRMRHKNEEGVLILKLERKGGRVDAELPGHDEEEEGCAARETGRDRRSQPRSWRNGAFSGMGAGGGRENLCNDNACGRTRG</sequence>